<dbReference type="EMBL" id="CAJNOU010002259">
    <property type="protein sequence ID" value="CAF1305053.1"/>
    <property type="molecule type" value="Genomic_DNA"/>
</dbReference>
<dbReference type="EMBL" id="CAJNOO010002090">
    <property type="protein sequence ID" value="CAF1235143.1"/>
    <property type="molecule type" value="Genomic_DNA"/>
</dbReference>
<dbReference type="Proteomes" id="UP000663874">
    <property type="component" value="Unassembled WGS sequence"/>
</dbReference>
<keyword evidence="2" id="KW-0694">RNA-binding</keyword>
<evidence type="ECO:0000313" key="7">
    <source>
        <dbReference type="EMBL" id="CAF3983016.1"/>
    </source>
</evidence>
<organism evidence="6 8">
    <name type="scientific">Rotaria sordida</name>
    <dbReference type="NCBI Taxonomy" id="392033"/>
    <lineage>
        <taxon>Eukaryota</taxon>
        <taxon>Metazoa</taxon>
        <taxon>Spiralia</taxon>
        <taxon>Gnathifera</taxon>
        <taxon>Rotifera</taxon>
        <taxon>Eurotatoria</taxon>
        <taxon>Bdelloidea</taxon>
        <taxon>Philodinida</taxon>
        <taxon>Philodinidae</taxon>
        <taxon>Rotaria</taxon>
    </lineage>
</organism>
<reference evidence="6" key="1">
    <citation type="submission" date="2021-02" db="EMBL/GenBank/DDBJ databases">
        <authorList>
            <person name="Nowell W R."/>
        </authorList>
    </citation>
    <scope>NUCLEOTIDE SEQUENCE</scope>
</reference>
<dbReference type="EC" id="3.6.1.-" evidence="2"/>
<sequence length="178" mass="20786">MAPERRSFCYYGHKFEEYVTKNDTSTEPLNLSQQFAGVFQVTIGSYRLLCSAEMDRAVEKSSSITEHIELKFNIRVRMKGIRTIVIGLRDNNGIVNSLVPLNITDIEKATCTWSRQSFFNFFLLFAEFLQQHVTNEYSHTHKDVVLFHFLPSSQTISMTKSSDSKYHFLPDWFFNQFI</sequence>
<dbReference type="GO" id="GO:0000166">
    <property type="term" value="F:nucleotide binding"/>
    <property type="evidence" value="ECO:0007669"/>
    <property type="project" value="UniProtKB-KW"/>
</dbReference>
<dbReference type="InterPro" id="IPR013961">
    <property type="entry name" value="RAI1"/>
</dbReference>
<comment type="subcellular location">
    <subcellularLocation>
        <location evidence="2">Nucleus</location>
    </subcellularLocation>
</comment>
<dbReference type="GO" id="GO:0046872">
    <property type="term" value="F:metal ion binding"/>
    <property type="evidence" value="ECO:0007669"/>
    <property type="project" value="UniProtKB-KW"/>
</dbReference>
<dbReference type="EMBL" id="CAJOAX010004616">
    <property type="protein sequence ID" value="CAF3913675.1"/>
    <property type="molecule type" value="Genomic_DNA"/>
</dbReference>
<gene>
    <name evidence="7" type="ORF">FNK824_LOCUS24972</name>
    <name evidence="6" type="ORF">OTI717_LOCUS24435</name>
    <name evidence="4" type="ORF">RFH988_LOCUS26379</name>
    <name evidence="5" type="ORF">SEV965_LOCUS26496</name>
</gene>
<dbReference type="PANTHER" id="PTHR12395:SF9">
    <property type="entry name" value="DECAPPING AND EXORIBONUCLEASE PROTEIN"/>
    <property type="match status" value="1"/>
</dbReference>
<comment type="function">
    <text evidence="2">Decapping enzyme for NAD-capped RNAs: specifically hydrolyzes the nicotinamide adenine dinucleotide (NAD) cap from a subset of RNAs by removing the entire NAD moiety from the 5'-end of an NAD-capped RNA.</text>
</comment>
<dbReference type="AlphaFoldDB" id="A0A819IL53"/>
<comment type="cofactor">
    <cofactor evidence="2">
        <name>a divalent metal cation</name>
        <dbReference type="ChEBI" id="CHEBI:60240"/>
    </cofactor>
</comment>
<evidence type="ECO:0000313" key="8">
    <source>
        <dbReference type="Proteomes" id="UP000663823"/>
    </source>
</evidence>
<keyword evidence="2" id="KW-0378">Hydrolase</keyword>
<feature type="domain" description="RAI1-like" evidence="3">
    <location>
        <begin position="3"/>
        <end position="76"/>
    </location>
</feature>
<dbReference type="GO" id="GO:0000956">
    <property type="term" value="P:nuclear-transcribed mRNA catabolic process"/>
    <property type="evidence" value="ECO:0007669"/>
    <property type="project" value="TreeGrafter"/>
</dbReference>
<feature type="domain" description="RAI1-like" evidence="3">
    <location>
        <begin position="80"/>
        <end position="173"/>
    </location>
</feature>
<keyword evidence="2" id="KW-0540">Nuclease</keyword>
<evidence type="ECO:0000313" key="6">
    <source>
        <dbReference type="EMBL" id="CAF3913675.1"/>
    </source>
</evidence>
<dbReference type="Proteomes" id="UP000663823">
    <property type="component" value="Unassembled WGS sequence"/>
</dbReference>
<dbReference type="GO" id="GO:0005634">
    <property type="term" value="C:nucleus"/>
    <property type="evidence" value="ECO:0007669"/>
    <property type="project" value="UniProtKB-SubCell"/>
</dbReference>
<name>A0A819IL53_9BILA</name>
<evidence type="ECO:0000256" key="1">
    <source>
        <dbReference type="ARBA" id="ARBA00006562"/>
    </source>
</evidence>
<dbReference type="OrthoDB" id="5853397at2759"/>
<dbReference type="Proteomes" id="UP000663889">
    <property type="component" value="Unassembled WGS sequence"/>
</dbReference>
<protein>
    <recommendedName>
        <fullName evidence="2">Decapping nuclease</fullName>
        <ecNumber evidence="2">3.6.1.-</ecNumber>
    </recommendedName>
</protein>
<evidence type="ECO:0000259" key="3">
    <source>
        <dbReference type="Pfam" id="PF08652"/>
    </source>
</evidence>
<dbReference type="GO" id="GO:0034353">
    <property type="term" value="F:mRNA 5'-diphosphatase activity"/>
    <property type="evidence" value="ECO:0007669"/>
    <property type="project" value="TreeGrafter"/>
</dbReference>
<proteinExistence type="inferred from homology"/>
<evidence type="ECO:0000256" key="2">
    <source>
        <dbReference type="RuleBase" id="RU367113"/>
    </source>
</evidence>
<evidence type="ECO:0000313" key="5">
    <source>
        <dbReference type="EMBL" id="CAF1305053.1"/>
    </source>
</evidence>
<comment type="similarity">
    <text evidence="1 2">Belongs to the DXO/Dom3Z family.</text>
</comment>
<dbReference type="GO" id="GO:0003723">
    <property type="term" value="F:RNA binding"/>
    <property type="evidence" value="ECO:0007669"/>
    <property type="project" value="UniProtKB-KW"/>
</dbReference>
<evidence type="ECO:0000313" key="4">
    <source>
        <dbReference type="EMBL" id="CAF1235143.1"/>
    </source>
</evidence>
<dbReference type="InterPro" id="IPR039039">
    <property type="entry name" value="RAI1-like_fam"/>
</dbReference>
<keyword evidence="2" id="KW-0479">Metal-binding</keyword>
<keyword evidence="2" id="KW-0547">Nucleotide-binding</keyword>
<dbReference type="GO" id="GO:0004518">
    <property type="term" value="F:nuclease activity"/>
    <property type="evidence" value="ECO:0007669"/>
    <property type="project" value="UniProtKB-KW"/>
</dbReference>
<dbReference type="GO" id="GO:0005829">
    <property type="term" value="C:cytosol"/>
    <property type="evidence" value="ECO:0007669"/>
    <property type="project" value="TreeGrafter"/>
</dbReference>
<dbReference type="Proteomes" id="UP000663882">
    <property type="component" value="Unassembled WGS sequence"/>
</dbReference>
<comment type="caution">
    <text evidence="6">The sequence shown here is derived from an EMBL/GenBank/DDBJ whole genome shotgun (WGS) entry which is preliminary data.</text>
</comment>
<dbReference type="PANTHER" id="PTHR12395">
    <property type="entry name" value="DOM-3 RELATED"/>
    <property type="match status" value="1"/>
</dbReference>
<dbReference type="Pfam" id="PF08652">
    <property type="entry name" value="RAI1"/>
    <property type="match status" value="2"/>
</dbReference>
<accession>A0A819IL53</accession>
<dbReference type="GO" id="GO:0110155">
    <property type="term" value="P:NAD-cap decapping"/>
    <property type="evidence" value="ECO:0007669"/>
    <property type="project" value="TreeGrafter"/>
</dbReference>
<dbReference type="EMBL" id="CAJOBE010005721">
    <property type="protein sequence ID" value="CAF3983016.1"/>
    <property type="molecule type" value="Genomic_DNA"/>
</dbReference>
<keyword evidence="2" id="KW-0539">Nucleus</keyword>